<dbReference type="EMBL" id="JAPQKH010000002">
    <property type="protein sequence ID" value="KAJ5113196.1"/>
    <property type="molecule type" value="Genomic_DNA"/>
</dbReference>
<reference evidence="3" key="2">
    <citation type="journal article" date="2023" name="IMA Fungus">
        <title>Comparative genomic study of the Penicillium genus elucidates a diverse pangenome and 15 lateral gene transfer events.</title>
        <authorList>
            <person name="Petersen C."/>
            <person name="Sorensen T."/>
            <person name="Nielsen M.R."/>
            <person name="Sondergaard T.E."/>
            <person name="Sorensen J.L."/>
            <person name="Fitzpatrick D.A."/>
            <person name="Frisvad J.C."/>
            <person name="Nielsen K.L."/>
        </authorList>
    </citation>
    <scope>NUCLEOTIDE SEQUENCE</scope>
    <source>
        <strain evidence="3">IBT 30069</strain>
    </source>
</reference>
<gene>
    <name evidence="3" type="ORF">N7456_001730</name>
</gene>
<reference evidence="3" key="1">
    <citation type="submission" date="2022-11" db="EMBL/GenBank/DDBJ databases">
        <authorList>
            <person name="Petersen C."/>
        </authorList>
    </citation>
    <scope>NUCLEOTIDE SEQUENCE</scope>
    <source>
        <strain evidence="3">IBT 30069</strain>
    </source>
</reference>
<protein>
    <recommendedName>
        <fullName evidence="2">Glycine zipper 2TM domain-containing protein</fullName>
    </recommendedName>
</protein>
<feature type="domain" description="Glycine zipper 2TM" evidence="2">
    <location>
        <begin position="49"/>
        <end position="90"/>
    </location>
</feature>
<comment type="caution">
    <text evidence="3">The sequence shown here is derived from an EMBL/GenBank/DDBJ whole genome shotgun (WGS) entry which is preliminary data.</text>
</comment>
<feature type="region of interest" description="Disordered" evidence="1">
    <location>
        <begin position="1"/>
        <end position="25"/>
    </location>
</feature>
<sequence length="118" mass="12557">MSNREYYGSDYQGDQSSQTNNHEQYGAMEGLNMYYGQLRPREGERGLGATVLGGTGGAVVGHHFGKKSDHGTLGTVGGALAGAVLANMAGNAIKGNHGHRGAGGRRRERLERRLDRLS</sequence>
<dbReference type="Proteomes" id="UP001149165">
    <property type="component" value="Unassembled WGS sequence"/>
</dbReference>
<organism evidence="3 4">
    <name type="scientific">Penicillium angulare</name>
    <dbReference type="NCBI Taxonomy" id="116970"/>
    <lineage>
        <taxon>Eukaryota</taxon>
        <taxon>Fungi</taxon>
        <taxon>Dikarya</taxon>
        <taxon>Ascomycota</taxon>
        <taxon>Pezizomycotina</taxon>
        <taxon>Eurotiomycetes</taxon>
        <taxon>Eurotiomycetidae</taxon>
        <taxon>Eurotiales</taxon>
        <taxon>Aspergillaceae</taxon>
        <taxon>Penicillium</taxon>
    </lineage>
</organism>
<evidence type="ECO:0000259" key="2">
    <source>
        <dbReference type="Pfam" id="PF05433"/>
    </source>
</evidence>
<dbReference type="PANTHER" id="PTHR37014">
    <property type="entry name" value="EXPRESSION LETHALITY PROTEIN HEL10, PUTATIVE (AFU_ORTHOLOGUE AFUA_1G06580)-RELATED"/>
    <property type="match status" value="1"/>
</dbReference>
<dbReference type="GO" id="GO:0019867">
    <property type="term" value="C:outer membrane"/>
    <property type="evidence" value="ECO:0007669"/>
    <property type="project" value="InterPro"/>
</dbReference>
<proteinExistence type="predicted"/>
<evidence type="ECO:0000313" key="4">
    <source>
        <dbReference type="Proteomes" id="UP001149165"/>
    </source>
</evidence>
<evidence type="ECO:0000256" key="1">
    <source>
        <dbReference type="SAM" id="MobiDB-lite"/>
    </source>
</evidence>
<evidence type="ECO:0000313" key="3">
    <source>
        <dbReference type="EMBL" id="KAJ5113196.1"/>
    </source>
</evidence>
<dbReference type="InterPro" id="IPR008816">
    <property type="entry name" value="Gly_zipper_2TM_dom"/>
</dbReference>
<dbReference type="AlphaFoldDB" id="A0A9W9G6Z5"/>
<name>A0A9W9G6Z5_9EURO</name>
<accession>A0A9W9G6Z5</accession>
<keyword evidence="4" id="KW-1185">Reference proteome</keyword>
<feature type="region of interest" description="Disordered" evidence="1">
    <location>
        <begin position="92"/>
        <end position="118"/>
    </location>
</feature>
<feature type="compositionally biased region" description="Basic and acidic residues" evidence="1">
    <location>
        <begin position="108"/>
        <end position="118"/>
    </location>
</feature>
<feature type="compositionally biased region" description="Polar residues" evidence="1">
    <location>
        <begin position="12"/>
        <end position="23"/>
    </location>
</feature>
<dbReference type="PANTHER" id="PTHR37014:SF10">
    <property type="entry name" value="RICH PROTEIN MS8, PUTATIVE (AFU_ORTHOLOGUE AFUA_7G05650)-RELATED"/>
    <property type="match status" value="1"/>
</dbReference>
<dbReference type="Pfam" id="PF05433">
    <property type="entry name" value="Rick_17kDa_Anti"/>
    <property type="match status" value="1"/>
</dbReference>
<feature type="compositionally biased region" description="Basic residues" evidence="1">
    <location>
        <begin position="96"/>
        <end position="107"/>
    </location>
</feature>